<reference evidence="1" key="1">
    <citation type="submission" date="2020-08" db="EMBL/GenBank/DDBJ databases">
        <title>Multicomponent nature underlies the extraordinary mechanical properties of spider dragline silk.</title>
        <authorList>
            <person name="Kono N."/>
            <person name="Nakamura H."/>
            <person name="Mori M."/>
            <person name="Yoshida Y."/>
            <person name="Ohtoshi R."/>
            <person name="Malay A.D."/>
            <person name="Moran D.A.P."/>
            <person name="Tomita M."/>
            <person name="Numata K."/>
            <person name="Arakawa K."/>
        </authorList>
    </citation>
    <scope>NUCLEOTIDE SEQUENCE</scope>
</reference>
<name>A0A8X6X685_9ARAC</name>
<proteinExistence type="predicted"/>
<organism evidence="1 2">
    <name type="scientific">Trichonephila inaurata madagascariensis</name>
    <dbReference type="NCBI Taxonomy" id="2747483"/>
    <lineage>
        <taxon>Eukaryota</taxon>
        <taxon>Metazoa</taxon>
        <taxon>Ecdysozoa</taxon>
        <taxon>Arthropoda</taxon>
        <taxon>Chelicerata</taxon>
        <taxon>Arachnida</taxon>
        <taxon>Araneae</taxon>
        <taxon>Araneomorphae</taxon>
        <taxon>Entelegynae</taxon>
        <taxon>Araneoidea</taxon>
        <taxon>Nephilidae</taxon>
        <taxon>Trichonephila</taxon>
        <taxon>Trichonephila inaurata</taxon>
    </lineage>
</organism>
<sequence length="108" mass="12387">MWFLRFVTSPLFGNPYPNNFPFSGSSLDGQDLPQIPGDDEAKHLQQQVRTRHDSFDEISCMINLCASMGYITMIQMLNPMSPFHKENNNFFKLAYVNTRILICCCGET</sequence>
<protein>
    <submittedName>
        <fullName evidence="1">Uncharacterized protein</fullName>
    </submittedName>
</protein>
<accession>A0A8X6X685</accession>
<evidence type="ECO:0000313" key="2">
    <source>
        <dbReference type="Proteomes" id="UP000886998"/>
    </source>
</evidence>
<dbReference type="Proteomes" id="UP000886998">
    <property type="component" value="Unassembled WGS sequence"/>
</dbReference>
<dbReference type="AlphaFoldDB" id="A0A8X6X685"/>
<dbReference type="EMBL" id="BMAV01005621">
    <property type="protein sequence ID" value="GFY46799.1"/>
    <property type="molecule type" value="Genomic_DNA"/>
</dbReference>
<evidence type="ECO:0000313" key="1">
    <source>
        <dbReference type="EMBL" id="GFY46799.1"/>
    </source>
</evidence>
<dbReference type="OrthoDB" id="10602983at2759"/>
<gene>
    <name evidence="1" type="ORF">TNIN_243891</name>
</gene>
<keyword evidence="2" id="KW-1185">Reference proteome</keyword>
<comment type="caution">
    <text evidence="1">The sequence shown here is derived from an EMBL/GenBank/DDBJ whole genome shotgun (WGS) entry which is preliminary data.</text>
</comment>